<evidence type="ECO:0000313" key="3">
    <source>
        <dbReference type="Proteomes" id="UP001174909"/>
    </source>
</evidence>
<feature type="compositionally biased region" description="Low complexity" evidence="1">
    <location>
        <begin position="532"/>
        <end position="544"/>
    </location>
</feature>
<reference evidence="2" key="1">
    <citation type="submission" date="2023-03" db="EMBL/GenBank/DDBJ databases">
        <authorList>
            <person name="Steffen K."/>
            <person name="Cardenas P."/>
        </authorList>
    </citation>
    <scope>NUCLEOTIDE SEQUENCE</scope>
</reference>
<dbReference type="InterPro" id="IPR011992">
    <property type="entry name" value="EF-hand-dom_pair"/>
</dbReference>
<feature type="compositionally biased region" description="Pro residues" evidence="1">
    <location>
        <begin position="230"/>
        <end position="247"/>
    </location>
</feature>
<dbReference type="Gene3D" id="1.10.238.10">
    <property type="entry name" value="EF-hand"/>
    <property type="match status" value="1"/>
</dbReference>
<proteinExistence type="predicted"/>
<protein>
    <submittedName>
        <fullName evidence="2">TBC1 domain family member 8</fullName>
    </submittedName>
</protein>
<keyword evidence="3" id="KW-1185">Reference proteome</keyword>
<dbReference type="SUPFAM" id="SSF47473">
    <property type="entry name" value="EF-hand"/>
    <property type="match status" value="1"/>
</dbReference>
<feature type="compositionally biased region" description="Polar residues" evidence="1">
    <location>
        <begin position="434"/>
        <end position="457"/>
    </location>
</feature>
<feature type="compositionally biased region" description="Polar residues" evidence="1">
    <location>
        <begin position="504"/>
        <end position="531"/>
    </location>
</feature>
<name>A0AA35T8E1_GEOBA</name>
<feature type="compositionally biased region" description="Basic and acidic residues" evidence="1">
    <location>
        <begin position="311"/>
        <end position="345"/>
    </location>
</feature>
<feature type="compositionally biased region" description="Basic and acidic residues" evidence="1">
    <location>
        <begin position="286"/>
        <end position="300"/>
    </location>
</feature>
<evidence type="ECO:0000256" key="1">
    <source>
        <dbReference type="SAM" id="MobiDB-lite"/>
    </source>
</evidence>
<dbReference type="EMBL" id="CASHTH010003347">
    <property type="protein sequence ID" value="CAI8043670.1"/>
    <property type="molecule type" value="Genomic_DNA"/>
</dbReference>
<comment type="caution">
    <text evidence="2">The sequence shown here is derived from an EMBL/GenBank/DDBJ whole genome shotgun (WGS) entry which is preliminary data.</text>
</comment>
<dbReference type="Proteomes" id="UP001174909">
    <property type="component" value="Unassembled WGS sequence"/>
</dbReference>
<feature type="compositionally biased region" description="Polar residues" evidence="1">
    <location>
        <begin position="465"/>
        <end position="488"/>
    </location>
</feature>
<feature type="compositionally biased region" description="Acidic residues" evidence="1">
    <location>
        <begin position="301"/>
        <end position="310"/>
    </location>
</feature>
<feature type="region of interest" description="Disordered" evidence="1">
    <location>
        <begin position="266"/>
        <end position="554"/>
    </location>
</feature>
<feature type="compositionally biased region" description="Basic and acidic residues" evidence="1">
    <location>
        <begin position="398"/>
        <end position="412"/>
    </location>
</feature>
<gene>
    <name evidence="2" type="ORF">GBAR_LOCUS24219</name>
</gene>
<organism evidence="2 3">
    <name type="scientific">Geodia barretti</name>
    <name type="common">Barrett's horny sponge</name>
    <dbReference type="NCBI Taxonomy" id="519541"/>
    <lineage>
        <taxon>Eukaryota</taxon>
        <taxon>Metazoa</taxon>
        <taxon>Porifera</taxon>
        <taxon>Demospongiae</taxon>
        <taxon>Heteroscleromorpha</taxon>
        <taxon>Tetractinellida</taxon>
        <taxon>Astrophorina</taxon>
        <taxon>Geodiidae</taxon>
        <taxon>Geodia</taxon>
    </lineage>
</organism>
<feature type="region of interest" description="Disordered" evidence="1">
    <location>
        <begin position="223"/>
        <end position="253"/>
    </location>
</feature>
<evidence type="ECO:0000313" key="2">
    <source>
        <dbReference type="EMBL" id="CAI8043670.1"/>
    </source>
</evidence>
<accession>A0AA35T8E1</accession>
<feature type="compositionally biased region" description="Polar residues" evidence="1">
    <location>
        <begin position="376"/>
        <end position="387"/>
    </location>
</feature>
<dbReference type="AlphaFoldDB" id="A0AA35T8E1"/>
<sequence length="609" mass="64771">MMVSSSHVKQEPTIDVERFSMLFRYLSPWGFGEHAEVISHRAFRLLDTQGTGQMTFGAFTQLFGVMSRTTLQERLKLLYCLHIISLTTPTNPTPPPTRKKAVEYASEPALEVYDTSSGGVAGGVVSGGEEGVAEVGVEAEDEEQITPMVDKSGAVVFLLGKTEDPSLSPLGPTYSPPSMTQPEYIQLCKTLYTLLQDSPDEQQLFQAVGKFARNLLKIGEGNARSIPEGSPFPPTCSSPFTLPPPSPSFSRSSFSSSAVRTEAAHPVASLSSFPHPLSVSTTGDGSNERGASRTDEGKREEEEEGEGEEKEGEREVKVGEERGGEGDEGEGKGGENDEGNRETKDSGGVVSEKGGSIETSEHIAAVEDGSGVALPLTTSDPVTSISSPYIKLPTPDPPSDREVGGFSEEDKVGGTAGPWAAESSTENEELTGQVAESSIATLGLTVTSSEARSSGDTTPEDSFHSALSTPIDTSLRQPTNGLPDSQSPVPEADSHSPIPDPDNSVPQHTPPLSSQDTSTHRNSTSLSLFDPSTSQLQPSSSSSGQFGGGGTRQREDEAKWYITFEQFISCVQTEPDLCQFFAEQNTIDLCSSSVDPILSPYTRTVLGLT</sequence>